<dbReference type="Proteomes" id="UP000249304">
    <property type="component" value="Unassembled WGS sequence"/>
</dbReference>
<gene>
    <name evidence="3" type="ORF">C1J01_29350</name>
</gene>
<accession>A0A2W2EW86</accession>
<keyword evidence="2" id="KW-0812">Transmembrane</keyword>
<comment type="caution">
    <text evidence="3">The sequence shown here is derived from an EMBL/GenBank/DDBJ whole genome shotgun (WGS) entry which is preliminary data.</text>
</comment>
<feature type="transmembrane region" description="Helical" evidence="2">
    <location>
        <begin position="46"/>
        <end position="68"/>
    </location>
</feature>
<dbReference type="EMBL" id="POUD01000150">
    <property type="protein sequence ID" value="PZG13647.1"/>
    <property type="molecule type" value="Genomic_DNA"/>
</dbReference>
<organism evidence="3 4">
    <name type="scientific">Nonomuraea aridisoli</name>
    <dbReference type="NCBI Taxonomy" id="2070368"/>
    <lineage>
        <taxon>Bacteria</taxon>
        <taxon>Bacillati</taxon>
        <taxon>Actinomycetota</taxon>
        <taxon>Actinomycetes</taxon>
        <taxon>Streptosporangiales</taxon>
        <taxon>Streptosporangiaceae</taxon>
        <taxon>Nonomuraea</taxon>
    </lineage>
</organism>
<evidence type="ECO:0000256" key="1">
    <source>
        <dbReference type="SAM" id="MobiDB-lite"/>
    </source>
</evidence>
<evidence type="ECO:0000313" key="3">
    <source>
        <dbReference type="EMBL" id="PZG13647.1"/>
    </source>
</evidence>
<proteinExistence type="predicted"/>
<feature type="compositionally biased region" description="Polar residues" evidence="1">
    <location>
        <begin position="155"/>
        <end position="171"/>
    </location>
</feature>
<keyword evidence="2" id="KW-1133">Transmembrane helix</keyword>
<sequence length="212" mass="22357">MTQPPDEHGDLLRRALRAEADAVVPSPDGLEIIRSRIQRRGARSLFWWRAGAAVGSAVLVAGTIVMAVPQLRSQVVGPQFVLPAGEETTDEVPSNSSTKRSQPPPPERTAPSFPAVVPETSRPPTPKASRRAESTNRPPSPSPTPTTSECPSPQAAEQSDCPTISPSSTPTALDPSVPPSECPAEQCPPEDPLTETPTEVASPLADEPQTTP</sequence>
<name>A0A2W2EW86_9ACTN</name>
<keyword evidence="2" id="KW-0472">Membrane</keyword>
<keyword evidence="4" id="KW-1185">Reference proteome</keyword>
<dbReference type="OrthoDB" id="3483857at2"/>
<evidence type="ECO:0000256" key="2">
    <source>
        <dbReference type="SAM" id="Phobius"/>
    </source>
</evidence>
<dbReference type="AlphaFoldDB" id="A0A2W2EW86"/>
<feature type="compositionally biased region" description="Polar residues" evidence="1">
    <location>
        <begin position="91"/>
        <end position="101"/>
    </location>
</feature>
<dbReference type="RefSeq" id="WP_111182219.1">
    <property type="nucleotide sequence ID" value="NZ_POUD01000150.1"/>
</dbReference>
<evidence type="ECO:0000313" key="4">
    <source>
        <dbReference type="Proteomes" id="UP000249304"/>
    </source>
</evidence>
<protein>
    <submittedName>
        <fullName evidence="3">Uncharacterized protein</fullName>
    </submittedName>
</protein>
<reference evidence="3 4" key="1">
    <citation type="submission" date="2018-01" db="EMBL/GenBank/DDBJ databases">
        <title>Draft genome sequence of Nonomuraea sp. KC333.</title>
        <authorList>
            <person name="Sahin N."/>
            <person name="Saygin H."/>
            <person name="Ay H."/>
        </authorList>
    </citation>
    <scope>NUCLEOTIDE SEQUENCE [LARGE SCALE GENOMIC DNA]</scope>
    <source>
        <strain evidence="3 4">KC333</strain>
    </source>
</reference>
<feature type="region of interest" description="Disordered" evidence="1">
    <location>
        <begin position="85"/>
        <end position="212"/>
    </location>
</feature>